<proteinExistence type="predicted"/>
<dbReference type="SUPFAM" id="SSF50630">
    <property type="entry name" value="Acid proteases"/>
    <property type="match status" value="1"/>
</dbReference>
<gene>
    <name evidence="1" type="primary">NCL1_45656</name>
    <name evidence="1" type="ORF">TNCV_1013021</name>
</gene>
<keyword evidence="2" id="KW-1185">Reference proteome</keyword>
<dbReference type="EMBL" id="BMAU01021369">
    <property type="protein sequence ID" value="GFY24253.1"/>
    <property type="molecule type" value="Genomic_DNA"/>
</dbReference>
<organism evidence="1 2">
    <name type="scientific">Trichonephila clavipes</name>
    <name type="common">Golden silk orbweaver</name>
    <name type="synonym">Nephila clavipes</name>
    <dbReference type="NCBI Taxonomy" id="2585209"/>
    <lineage>
        <taxon>Eukaryota</taxon>
        <taxon>Metazoa</taxon>
        <taxon>Ecdysozoa</taxon>
        <taxon>Arthropoda</taxon>
        <taxon>Chelicerata</taxon>
        <taxon>Arachnida</taxon>
        <taxon>Araneae</taxon>
        <taxon>Araneomorphae</taxon>
        <taxon>Entelegynae</taxon>
        <taxon>Araneoidea</taxon>
        <taxon>Nephilidae</taxon>
        <taxon>Trichonephila</taxon>
    </lineage>
</organism>
<evidence type="ECO:0008006" key="3">
    <source>
        <dbReference type="Google" id="ProtNLM"/>
    </source>
</evidence>
<comment type="caution">
    <text evidence="1">The sequence shown here is derived from an EMBL/GenBank/DDBJ whole genome shotgun (WGS) entry which is preliminary data.</text>
</comment>
<reference evidence="1" key="1">
    <citation type="submission" date="2020-08" db="EMBL/GenBank/DDBJ databases">
        <title>Multicomponent nature underlies the extraordinary mechanical properties of spider dragline silk.</title>
        <authorList>
            <person name="Kono N."/>
            <person name="Nakamura H."/>
            <person name="Mori M."/>
            <person name="Yoshida Y."/>
            <person name="Ohtoshi R."/>
            <person name="Malay A.D."/>
            <person name="Moran D.A.P."/>
            <person name="Tomita M."/>
            <person name="Numata K."/>
            <person name="Arakawa K."/>
        </authorList>
    </citation>
    <scope>NUCLEOTIDE SEQUENCE</scope>
</reference>
<sequence>MPRAHQAGFSRRSLAGVGFFESVRSYRVVEDKATNYAHLKQALTEQFPVVRNRSELETRFYTSYQDHNQRPSDFVYELSKIHKQLKLDMREEKLLDHVISRRSTGWFEERGFQGSEWSKHVFKLLSDRCESGGDRSQSTENPPDMEQRTIRISSLRMTPVDLPYVPILLNETFITALWDTGAEKTFISEEVYRRYFHIDRVKRLTIE</sequence>
<name>A0A8X6VXE8_TRICX</name>
<dbReference type="AlphaFoldDB" id="A0A8X6VXE8"/>
<protein>
    <recommendedName>
        <fullName evidence="3">Peptidase A2 domain-containing protein</fullName>
    </recommendedName>
</protein>
<evidence type="ECO:0000313" key="1">
    <source>
        <dbReference type="EMBL" id="GFY24253.1"/>
    </source>
</evidence>
<dbReference type="Gene3D" id="2.40.70.10">
    <property type="entry name" value="Acid Proteases"/>
    <property type="match status" value="1"/>
</dbReference>
<evidence type="ECO:0000313" key="2">
    <source>
        <dbReference type="Proteomes" id="UP000887159"/>
    </source>
</evidence>
<dbReference type="InterPro" id="IPR021109">
    <property type="entry name" value="Peptidase_aspartic_dom_sf"/>
</dbReference>
<accession>A0A8X6VXE8</accession>
<dbReference type="Proteomes" id="UP000887159">
    <property type="component" value="Unassembled WGS sequence"/>
</dbReference>